<evidence type="ECO:0000256" key="2">
    <source>
        <dbReference type="ARBA" id="ARBA00005466"/>
    </source>
</evidence>
<dbReference type="Proteomes" id="UP000006039">
    <property type="component" value="Unassembled WGS sequence"/>
</dbReference>
<evidence type="ECO:0000313" key="7">
    <source>
        <dbReference type="EMBL" id="EJT71004.1"/>
    </source>
</evidence>
<dbReference type="OrthoDB" id="407275at2759"/>
<evidence type="ECO:0000256" key="5">
    <source>
        <dbReference type="ARBA" id="ARBA00023002"/>
    </source>
</evidence>
<dbReference type="VEuPathDB" id="FungiDB:GGTG_12025"/>
<dbReference type="STRING" id="644352.J3PEU6"/>
<evidence type="ECO:0000256" key="1">
    <source>
        <dbReference type="ARBA" id="ARBA00001974"/>
    </source>
</evidence>
<feature type="domain" description="FAD-binding PCMH-type" evidence="6">
    <location>
        <begin position="38"/>
        <end position="217"/>
    </location>
</feature>
<dbReference type="EMBL" id="GL385401">
    <property type="protein sequence ID" value="EJT71004.1"/>
    <property type="molecule type" value="Genomic_DNA"/>
</dbReference>
<evidence type="ECO:0000256" key="3">
    <source>
        <dbReference type="ARBA" id="ARBA00022630"/>
    </source>
</evidence>
<sequence length="530" mass="59008">MSRMERAIKFFRDEGIAVSEPGSPEYEKAIATPNLLFRFSRPDCAVHPKTTYKVQTIIIEARDSKLKVTVKGNGYSYADHSSASSGISLDLRSMRNVELDMESRTVRAEAGCQWGYVYGTLVNGRHKGYMINGDRCPTVGVSGFTLGAGLGPFTRSFGMGCGALTEATLVTTEGSVVTVSEADDPTTNKGRLFWALCGAGGGNFGIVVQTKLKVQKLRNRHGLVVAGRYDWYPVDGFTDGVVSTMVDLYTAKWPDKITMDTTWVCDPQKKHTGVRFNVSFDGSKPEYDRLIDRHIKRPELACALKRRVLAEKSTRYLSETLAAQWLDETGRVYPTNKTYELFSPFAFSNGDKGVLQEAAAALQQLAGEFQADFGSENVNFRATWVHSGGAAADTAFFWRQAVFHMCMAVEWADKWMEDDMRLFLAKAKRLLRPLSLNGEAAFVNFPARDLPTKSHERAYYGDNKDELRRVKEIWDRSEFFSWDQGVWLPGDDEGDEADKGGKAGSIVGRQWDVDTYDIVGDLEELAGLGF</sequence>
<reference evidence="8" key="4">
    <citation type="journal article" date="2015" name="G3 (Bethesda)">
        <title>Genome sequences of three phytopathogenic species of the Magnaporthaceae family of fungi.</title>
        <authorList>
            <person name="Okagaki L.H."/>
            <person name="Nunes C.C."/>
            <person name="Sailsbery J."/>
            <person name="Clay B."/>
            <person name="Brown D."/>
            <person name="John T."/>
            <person name="Oh Y."/>
            <person name="Young N."/>
            <person name="Fitzgerald M."/>
            <person name="Haas B.J."/>
            <person name="Zeng Q."/>
            <person name="Young S."/>
            <person name="Adiconis X."/>
            <person name="Fan L."/>
            <person name="Levin J.Z."/>
            <person name="Mitchell T.K."/>
            <person name="Okubara P.A."/>
            <person name="Farman M.L."/>
            <person name="Kohn L.M."/>
            <person name="Birren B."/>
            <person name="Ma L.-J."/>
            <person name="Dean R.A."/>
        </authorList>
    </citation>
    <scope>NUCLEOTIDE SEQUENCE</scope>
    <source>
        <strain evidence="8">R3-111a-1</strain>
    </source>
</reference>
<protein>
    <recommendedName>
        <fullName evidence="6">FAD-binding PCMH-type domain-containing protein</fullName>
    </recommendedName>
</protein>
<dbReference type="RefSeq" id="XP_009228182.1">
    <property type="nucleotide sequence ID" value="XM_009229918.1"/>
</dbReference>
<dbReference type="InterPro" id="IPR006094">
    <property type="entry name" value="Oxid_FAD_bind_N"/>
</dbReference>
<evidence type="ECO:0000259" key="6">
    <source>
        <dbReference type="PROSITE" id="PS51387"/>
    </source>
</evidence>
<dbReference type="AlphaFoldDB" id="J3PEU6"/>
<keyword evidence="3" id="KW-0285">Flavoprotein</keyword>
<dbReference type="GeneID" id="20352483"/>
<reference evidence="9" key="1">
    <citation type="submission" date="2010-07" db="EMBL/GenBank/DDBJ databases">
        <title>The genome sequence of Gaeumannomyces graminis var. tritici strain R3-111a-1.</title>
        <authorList>
            <consortium name="The Broad Institute Genome Sequencing Platform"/>
            <person name="Ma L.-J."/>
            <person name="Dead R."/>
            <person name="Young S."/>
            <person name="Zeng Q."/>
            <person name="Koehrsen M."/>
            <person name="Alvarado L."/>
            <person name="Berlin A."/>
            <person name="Chapman S.B."/>
            <person name="Chen Z."/>
            <person name="Freedman E."/>
            <person name="Gellesch M."/>
            <person name="Goldberg J."/>
            <person name="Griggs A."/>
            <person name="Gujja S."/>
            <person name="Heilman E.R."/>
            <person name="Heiman D."/>
            <person name="Hepburn T."/>
            <person name="Howarth C."/>
            <person name="Jen D."/>
            <person name="Larson L."/>
            <person name="Mehta T."/>
            <person name="Neiman D."/>
            <person name="Pearson M."/>
            <person name="Roberts A."/>
            <person name="Saif S."/>
            <person name="Shea T."/>
            <person name="Shenoy N."/>
            <person name="Sisk P."/>
            <person name="Stolte C."/>
            <person name="Sykes S."/>
            <person name="Walk T."/>
            <person name="White J."/>
            <person name="Yandava C."/>
            <person name="Haas B."/>
            <person name="Nusbaum C."/>
            <person name="Birren B."/>
        </authorList>
    </citation>
    <scope>NUCLEOTIDE SEQUENCE [LARGE SCALE GENOMIC DNA]</scope>
    <source>
        <strain evidence="9">R3-111a-1</strain>
    </source>
</reference>
<organism evidence="7">
    <name type="scientific">Gaeumannomyces tritici (strain R3-111a-1)</name>
    <name type="common">Wheat and barley take-all root rot fungus</name>
    <name type="synonym">Gaeumannomyces graminis var. tritici</name>
    <dbReference type="NCBI Taxonomy" id="644352"/>
    <lineage>
        <taxon>Eukaryota</taxon>
        <taxon>Fungi</taxon>
        <taxon>Dikarya</taxon>
        <taxon>Ascomycota</taxon>
        <taxon>Pezizomycotina</taxon>
        <taxon>Sordariomycetes</taxon>
        <taxon>Sordariomycetidae</taxon>
        <taxon>Magnaporthales</taxon>
        <taxon>Magnaporthaceae</taxon>
        <taxon>Gaeumannomyces</taxon>
    </lineage>
</organism>
<dbReference type="InterPro" id="IPR050416">
    <property type="entry name" value="FAD-linked_Oxidoreductase"/>
</dbReference>
<evidence type="ECO:0000256" key="4">
    <source>
        <dbReference type="ARBA" id="ARBA00022827"/>
    </source>
</evidence>
<keyword evidence="5" id="KW-0560">Oxidoreductase</keyword>
<dbReference type="Gene3D" id="3.40.462.20">
    <property type="match status" value="1"/>
</dbReference>
<comment type="cofactor">
    <cofactor evidence="1">
        <name>FAD</name>
        <dbReference type="ChEBI" id="CHEBI:57692"/>
    </cofactor>
</comment>
<name>J3PEU6_GAET3</name>
<evidence type="ECO:0000313" key="9">
    <source>
        <dbReference type="Proteomes" id="UP000006039"/>
    </source>
</evidence>
<dbReference type="EnsemblFungi" id="EJT71004">
    <property type="protein sequence ID" value="EJT71004"/>
    <property type="gene ID" value="GGTG_12025"/>
</dbReference>
<dbReference type="SUPFAM" id="SSF56176">
    <property type="entry name" value="FAD-binding/transporter-associated domain-like"/>
    <property type="match status" value="1"/>
</dbReference>
<dbReference type="InterPro" id="IPR012951">
    <property type="entry name" value="BBE"/>
</dbReference>
<dbReference type="PROSITE" id="PS51387">
    <property type="entry name" value="FAD_PCMH"/>
    <property type="match status" value="1"/>
</dbReference>
<dbReference type="InterPro" id="IPR016169">
    <property type="entry name" value="FAD-bd_PCMH_sub2"/>
</dbReference>
<dbReference type="InterPro" id="IPR036318">
    <property type="entry name" value="FAD-bd_PCMH-like_sf"/>
</dbReference>
<dbReference type="Pfam" id="PF08031">
    <property type="entry name" value="BBE"/>
    <property type="match status" value="1"/>
</dbReference>
<accession>J3PEU6</accession>
<dbReference type="PANTHER" id="PTHR42973:SF39">
    <property type="entry name" value="FAD-BINDING PCMH-TYPE DOMAIN-CONTAINING PROTEIN"/>
    <property type="match status" value="1"/>
</dbReference>
<evidence type="ECO:0000313" key="8">
    <source>
        <dbReference type="EnsemblFungi" id="EJT71004"/>
    </source>
</evidence>
<dbReference type="GO" id="GO:0071949">
    <property type="term" value="F:FAD binding"/>
    <property type="evidence" value="ECO:0007669"/>
    <property type="project" value="InterPro"/>
</dbReference>
<reference evidence="8" key="5">
    <citation type="submission" date="2018-04" db="UniProtKB">
        <authorList>
            <consortium name="EnsemblFungi"/>
        </authorList>
    </citation>
    <scope>IDENTIFICATION</scope>
    <source>
        <strain evidence="8">R3-111a-1</strain>
    </source>
</reference>
<dbReference type="eggNOG" id="ENOG502QTE5">
    <property type="taxonomic scope" value="Eukaryota"/>
</dbReference>
<dbReference type="GO" id="GO:0016491">
    <property type="term" value="F:oxidoreductase activity"/>
    <property type="evidence" value="ECO:0007669"/>
    <property type="project" value="UniProtKB-KW"/>
</dbReference>
<keyword evidence="9" id="KW-1185">Reference proteome</keyword>
<dbReference type="InterPro" id="IPR016166">
    <property type="entry name" value="FAD-bd_PCMH"/>
</dbReference>
<keyword evidence="4" id="KW-0274">FAD</keyword>
<dbReference type="PANTHER" id="PTHR42973">
    <property type="entry name" value="BINDING OXIDOREDUCTASE, PUTATIVE (AFU_ORTHOLOGUE AFUA_1G17690)-RELATED"/>
    <property type="match status" value="1"/>
</dbReference>
<dbReference type="Pfam" id="PF01565">
    <property type="entry name" value="FAD_binding_4"/>
    <property type="match status" value="1"/>
</dbReference>
<gene>
    <name evidence="8" type="primary">20352483</name>
    <name evidence="7" type="ORF">GGTG_12025</name>
</gene>
<reference evidence="7" key="3">
    <citation type="submission" date="2010-09" db="EMBL/GenBank/DDBJ databases">
        <title>Annotation of Gaeumannomyces graminis var. tritici R3-111a-1.</title>
        <authorList>
            <consortium name="The Broad Institute Genome Sequencing Platform"/>
            <person name="Ma L.-J."/>
            <person name="Dead R."/>
            <person name="Young S.K."/>
            <person name="Zeng Q."/>
            <person name="Gargeya S."/>
            <person name="Fitzgerald M."/>
            <person name="Haas B."/>
            <person name="Abouelleil A."/>
            <person name="Alvarado L."/>
            <person name="Arachchi H.M."/>
            <person name="Berlin A."/>
            <person name="Brown A."/>
            <person name="Chapman S.B."/>
            <person name="Chen Z."/>
            <person name="Dunbar C."/>
            <person name="Freedman E."/>
            <person name="Gearin G."/>
            <person name="Gellesch M."/>
            <person name="Goldberg J."/>
            <person name="Griggs A."/>
            <person name="Gujja S."/>
            <person name="Heiman D."/>
            <person name="Howarth C."/>
            <person name="Larson L."/>
            <person name="Lui A."/>
            <person name="MacDonald P.J.P."/>
            <person name="Mehta T."/>
            <person name="Montmayeur A."/>
            <person name="Murphy C."/>
            <person name="Neiman D."/>
            <person name="Pearson M."/>
            <person name="Priest M."/>
            <person name="Roberts A."/>
            <person name="Saif S."/>
            <person name="Shea T."/>
            <person name="Shenoy N."/>
            <person name="Sisk P."/>
            <person name="Stolte C."/>
            <person name="Sykes S."/>
            <person name="Yandava C."/>
            <person name="Wortman J."/>
            <person name="Nusbaum C."/>
            <person name="Birren B."/>
        </authorList>
    </citation>
    <scope>NUCLEOTIDE SEQUENCE</scope>
    <source>
        <strain evidence="7">R3-111a-1</strain>
    </source>
</reference>
<reference evidence="7" key="2">
    <citation type="submission" date="2010-07" db="EMBL/GenBank/DDBJ databases">
        <authorList>
            <consortium name="The Broad Institute Genome Sequencing Platform"/>
            <consortium name="Broad Institute Genome Sequencing Center for Infectious Disease"/>
            <person name="Ma L.-J."/>
            <person name="Dead R."/>
            <person name="Young S."/>
            <person name="Zeng Q."/>
            <person name="Koehrsen M."/>
            <person name="Alvarado L."/>
            <person name="Berlin A."/>
            <person name="Chapman S.B."/>
            <person name="Chen Z."/>
            <person name="Freedman E."/>
            <person name="Gellesch M."/>
            <person name="Goldberg J."/>
            <person name="Griggs A."/>
            <person name="Gujja S."/>
            <person name="Heilman E.R."/>
            <person name="Heiman D."/>
            <person name="Hepburn T."/>
            <person name="Howarth C."/>
            <person name="Jen D."/>
            <person name="Larson L."/>
            <person name="Mehta T."/>
            <person name="Neiman D."/>
            <person name="Pearson M."/>
            <person name="Roberts A."/>
            <person name="Saif S."/>
            <person name="Shea T."/>
            <person name="Shenoy N."/>
            <person name="Sisk P."/>
            <person name="Stolte C."/>
            <person name="Sykes S."/>
            <person name="Walk T."/>
            <person name="White J."/>
            <person name="Yandava C."/>
            <person name="Haas B."/>
            <person name="Nusbaum C."/>
            <person name="Birren B."/>
        </authorList>
    </citation>
    <scope>NUCLEOTIDE SEQUENCE</scope>
    <source>
        <strain evidence="7">R3-111a-1</strain>
    </source>
</reference>
<dbReference type="HOGENOM" id="CLU_018354_10_2_1"/>
<proteinExistence type="inferred from homology"/>
<dbReference type="Gene3D" id="3.30.465.10">
    <property type="match status" value="1"/>
</dbReference>
<comment type="similarity">
    <text evidence="2">Belongs to the oxygen-dependent FAD-linked oxidoreductase family.</text>
</comment>